<dbReference type="Pfam" id="PF03466">
    <property type="entry name" value="LysR_substrate"/>
    <property type="match status" value="1"/>
</dbReference>
<keyword evidence="4" id="KW-0010">Activator</keyword>
<comment type="similarity">
    <text evidence="1">Belongs to the LysR transcriptional regulatory family.</text>
</comment>
<organism evidence="8 9">
    <name type="scientific">Nocardia terpenica</name>
    <dbReference type="NCBI Taxonomy" id="455432"/>
    <lineage>
        <taxon>Bacteria</taxon>
        <taxon>Bacillati</taxon>
        <taxon>Actinomycetota</taxon>
        <taxon>Actinomycetes</taxon>
        <taxon>Mycobacteriales</taxon>
        <taxon>Nocardiaceae</taxon>
        <taxon>Nocardia</taxon>
    </lineage>
</organism>
<dbReference type="SUPFAM" id="SSF53850">
    <property type="entry name" value="Periplasmic binding protein-like II"/>
    <property type="match status" value="1"/>
</dbReference>
<dbReference type="Gene3D" id="3.40.190.290">
    <property type="match status" value="1"/>
</dbReference>
<sequence>MDDRLFNGGVMTDLDLAAIRSFVATVDEGQFSHAAVVLGLTQQAVSKRIAKLENQLGVSLFHRVPTGVIVTPAGRRLLPHARSLLALADEAITTVRDEPRPLQVASQGARQAETQSMRFYLQRHPDRDVELVMSNLSVTARDSLASGRVDAALARAHGGPQAMPAETDAAAAYLEPLHIFVGRDHPLAAHTVVRLAELTAYPAWVPGACVPSEWADYYRCLSEFSGITVETGDRPDPMENIMETLVASRSYYTFSGEGYLAPWHPHIRAGPRPHGPPPDPGQVVVHEGAGLLGCGLAAGDFDGQAVGQGPDDVCLVLGIGGGAGGVGIADDLRGQCPQYAIVGEQQFGDRRIVQGATEIGDGDADRLAGVGVVAEQFVEGRVQNVPAAPPTIGISPSTTGSRTSTAPCSAADRYPRSSGGGGPRTRVRWWSMRARACSDVVWPQAISMARPLARDQTMCASCSASVAERAGWASRTTCAVSVRSMRSSANSSSEIAGSSRARPR</sequence>
<evidence type="ECO:0000256" key="4">
    <source>
        <dbReference type="ARBA" id="ARBA00023159"/>
    </source>
</evidence>
<dbReference type="GO" id="GO:0032993">
    <property type="term" value="C:protein-DNA complex"/>
    <property type="evidence" value="ECO:0007669"/>
    <property type="project" value="TreeGrafter"/>
</dbReference>
<keyword evidence="5" id="KW-0804">Transcription</keyword>
<evidence type="ECO:0000259" key="7">
    <source>
        <dbReference type="PROSITE" id="PS50931"/>
    </source>
</evidence>
<accession>A0A164NKM7</accession>
<feature type="region of interest" description="Disordered" evidence="6">
    <location>
        <begin position="388"/>
        <end position="425"/>
    </location>
</feature>
<dbReference type="GO" id="GO:0003700">
    <property type="term" value="F:DNA-binding transcription factor activity"/>
    <property type="evidence" value="ECO:0007669"/>
    <property type="project" value="InterPro"/>
</dbReference>
<evidence type="ECO:0000256" key="5">
    <source>
        <dbReference type="ARBA" id="ARBA00023163"/>
    </source>
</evidence>
<dbReference type="GO" id="GO:0003677">
    <property type="term" value="F:DNA binding"/>
    <property type="evidence" value="ECO:0007669"/>
    <property type="project" value="UniProtKB-KW"/>
</dbReference>
<evidence type="ECO:0000256" key="6">
    <source>
        <dbReference type="SAM" id="MobiDB-lite"/>
    </source>
</evidence>
<dbReference type="PRINTS" id="PR00039">
    <property type="entry name" value="HTHLYSR"/>
</dbReference>
<proteinExistence type="inferred from homology"/>
<dbReference type="STRING" id="455432.AWN90_25720"/>
<gene>
    <name evidence="8" type="ORF">AWN90_25720</name>
</gene>
<keyword evidence="2" id="KW-0805">Transcription regulation</keyword>
<keyword evidence="9" id="KW-1185">Reference proteome</keyword>
<dbReference type="InterPro" id="IPR005119">
    <property type="entry name" value="LysR_subst-bd"/>
</dbReference>
<dbReference type="EMBL" id="LWGR01000005">
    <property type="protein sequence ID" value="KZM74467.1"/>
    <property type="molecule type" value="Genomic_DNA"/>
</dbReference>
<dbReference type="InterPro" id="IPR036390">
    <property type="entry name" value="WH_DNA-bd_sf"/>
</dbReference>
<evidence type="ECO:0000313" key="8">
    <source>
        <dbReference type="EMBL" id="KZM74467.1"/>
    </source>
</evidence>
<dbReference type="PANTHER" id="PTHR30346">
    <property type="entry name" value="TRANSCRIPTIONAL DUAL REGULATOR HCAR-RELATED"/>
    <property type="match status" value="1"/>
</dbReference>
<feature type="region of interest" description="Disordered" evidence="6">
    <location>
        <begin position="484"/>
        <end position="504"/>
    </location>
</feature>
<name>A0A164NKM7_9NOCA</name>
<dbReference type="InterPro" id="IPR000847">
    <property type="entry name" value="LysR_HTH_N"/>
</dbReference>
<dbReference type="Gene3D" id="1.10.10.10">
    <property type="entry name" value="Winged helix-like DNA-binding domain superfamily/Winged helix DNA-binding domain"/>
    <property type="match status" value="1"/>
</dbReference>
<evidence type="ECO:0000256" key="1">
    <source>
        <dbReference type="ARBA" id="ARBA00009437"/>
    </source>
</evidence>
<dbReference type="SUPFAM" id="SSF46785">
    <property type="entry name" value="Winged helix' DNA-binding domain"/>
    <property type="match status" value="1"/>
</dbReference>
<keyword evidence="3" id="KW-0238">DNA-binding</keyword>
<dbReference type="PANTHER" id="PTHR30346:SF0">
    <property type="entry name" value="HCA OPERON TRANSCRIPTIONAL ACTIVATOR HCAR"/>
    <property type="match status" value="1"/>
</dbReference>
<dbReference type="AlphaFoldDB" id="A0A164NKM7"/>
<dbReference type="Proteomes" id="UP000076512">
    <property type="component" value="Unassembled WGS sequence"/>
</dbReference>
<dbReference type="PROSITE" id="PS50931">
    <property type="entry name" value="HTH_LYSR"/>
    <property type="match status" value="1"/>
</dbReference>
<dbReference type="InterPro" id="IPR036388">
    <property type="entry name" value="WH-like_DNA-bd_sf"/>
</dbReference>
<evidence type="ECO:0000313" key="9">
    <source>
        <dbReference type="Proteomes" id="UP000076512"/>
    </source>
</evidence>
<dbReference type="FunFam" id="1.10.10.10:FF:000001">
    <property type="entry name" value="LysR family transcriptional regulator"/>
    <property type="match status" value="1"/>
</dbReference>
<reference evidence="8 9" key="1">
    <citation type="submission" date="2016-04" db="EMBL/GenBank/DDBJ databases">
        <authorList>
            <person name="Evans L.H."/>
            <person name="Alamgir A."/>
            <person name="Owens N."/>
            <person name="Weber N.D."/>
            <person name="Virtaneva K."/>
            <person name="Barbian K."/>
            <person name="Babar A."/>
            <person name="Rosenke K."/>
        </authorList>
    </citation>
    <scope>NUCLEOTIDE SEQUENCE [LARGE SCALE GENOMIC DNA]</scope>
    <source>
        <strain evidence="8 9">IFM 0406</strain>
    </source>
</reference>
<comment type="caution">
    <text evidence="8">The sequence shown here is derived from an EMBL/GenBank/DDBJ whole genome shotgun (WGS) entry which is preliminary data.</text>
</comment>
<protein>
    <recommendedName>
        <fullName evidence="7">HTH lysR-type domain-containing protein</fullName>
    </recommendedName>
</protein>
<feature type="compositionally biased region" description="Polar residues" evidence="6">
    <location>
        <begin position="394"/>
        <end position="407"/>
    </location>
</feature>
<evidence type="ECO:0000256" key="2">
    <source>
        <dbReference type="ARBA" id="ARBA00023015"/>
    </source>
</evidence>
<dbReference type="Pfam" id="PF00126">
    <property type="entry name" value="HTH_1"/>
    <property type="match status" value="1"/>
</dbReference>
<feature type="domain" description="HTH lysR-type" evidence="7">
    <location>
        <begin position="14"/>
        <end position="71"/>
    </location>
</feature>
<evidence type="ECO:0000256" key="3">
    <source>
        <dbReference type="ARBA" id="ARBA00023125"/>
    </source>
</evidence>